<dbReference type="Gene3D" id="3.30.160.20">
    <property type="match status" value="1"/>
</dbReference>
<gene>
    <name evidence="2" type="ORF">G7Y89_g12535</name>
</gene>
<sequence length="524" mass="58193">MSGFYIAYLQSLCIRKGWRDPLYETYRSSSGFTCLVIVNGREYVTDLAYESDGLAQENAAMRAYMVCRNFSVNGGMLVREGVSQGLLANEGSGRNVHRRRRGGRRRSISSWEESSDSDEFSVKSRADDGALSGGTDHHRPWRRVTTLPVHLGEVPVNATPDTGSDDNAVSAAFAEELGLQVDVSRNCLASFQLANGREIKSSGIASTTCTFRQGSNRQTSTTIVFHIFAQLAVPIIIGMKFLQATETLTKYSDRLAISLHQTPLVLPRILHLNRPQQRLRCYLGIDLAYANADTGAEMNLISPAFAAQRGLKVDKPDSGHQEVVLADGSRASISGKLRERFYTFDKPSKKFVSRLKAAEKDFYVLDGLTTDVLLGNDLLFEISAFSEHQNSFVDLGRLGIFSDLNLVAWLSRREKRLLNISNGQAPARGQPIGEASSLTLGDAAAALEVSFQIELDDDDAREQHLRQTADREIAQLDEPARSTRRSSEDNRRRLYDENRIRRVQEHDQRMAATTQQIRAAASVP</sequence>
<dbReference type="SUPFAM" id="SSF50630">
    <property type="entry name" value="Acid proteases"/>
    <property type="match status" value="1"/>
</dbReference>
<keyword evidence="3" id="KW-1185">Reference proteome</keyword>
<dbReference type="InterPro" id="IPR021109">
    <property type="entry name" value="Peptidase_aspartic_dom_sf"/>
</dbReference>
<protein>
    <recommendedName>
        <fullName evidence="4">DRBM domain-containing protein</fullName>
    </recommendedName>
</protein>
<dbReference type="Gene3D" id="2.40.70.10">
    <property type="entry name" value="Acid Proteases"/>
    <property type="match status" value="2"/>
</dbReference>
<feature type="region of interest" description="Disordered" evidence="1">
    <location>
        <begin position="92"/>
        <end position="142"/>
    </location>
</feature>
<dbReference type="EMBL" id="JAAMPI010001330">
    <property type="protein sequence ID" value="KAF4625629.1"/>
    <property type="molecule type" value="Genomic_DNA"/>
</dbReference>
<name>A0A8H4RBC0_9HELO</name>
<dbReference type="CDD" id="cd00048">
    <property type="entry name" value="DSRM_SF"/>
    <property type="match status" value="1"/>
</dbReference>
<proteinExistence type="predicted"/>
<dbReference type="AlphaFoldDB" id="A0A8H4RBC0"/>
<feature type="compositionally biased region" description="Basic residues" evidence="1">
    <location>
        <begin position="95"/>
        <end position="107"/>
    </location>
</feature>
<dbReference type="Proteomes" id="UP000566819">
    <property type="component" value="Unassembled WGS sequence"/>
</dbReference>
<evidence type="ECO:0008006" key="4">
    <source>
        <dbReference type="Google" id="ProtNLM"/>
    </source>
</evidence>
<comment type="caution">
    <text evidence="2">The sequence shown here is derived from an EMBL/GenBank/DDBJ whole genome shotgun (WGS) entry which is preliminary data.</text>
</comment>
<dbReference type="OrthoDB" id="5274873at2759"/>
<accession>A0A8H4RBC0</accession>
<dbReference type="CDD" id="cd00303">
    <property type="entry name" value="retropepsin_like"/>
    <property type="match status" value="2"/>
</dbReference>
<evidence type="ECO:0000256" key="1">
    <source>
        <dbReference type="SAM" id="MobiDB-lite"/>
    </source>
</evidence>
<evidence type="ECO:0000313" key="2">
    <source>
        <dbReference type="EMBL" id="KAF4625629.1"/>
    </source>
</evidence>
<reference evidence="2 3" key="1">
    <citation type="submission" date="2020-03" db="EMBL/GenBank/DDBJ databases">
        <title>Draft Genome Sequence of Cudoniella acicularis.</title>
        <authorList>
            <person name="Buettner E."/>
            <person name="Kellner H."/>
        </authorList>
    </citation>
    <scope>NUCLEOTIDE SEQUENCE [LARGE SCALE GENOMIC DNA]</scope>
    <source>
        <strain evidence="2 3">DSM 108380</strain>
    </source>
</reference>
<dbReference type="Pfam" id="PF13650">
    <property type="entry name" value="Asp_protease_2"/>
    <property type="match status" value="1"/>
</dbReference>
<evidence type="ECO:0000313" key="3">
    <source>
        <dbReference type="Proteomes" id="UP000566819"/>
    </source>
</evidence>
<feature type="region of interest" description="Disordered" evidence="1">
    <location>
        <begin position="470"/>
        <end position="495"/>
    </location>
</feature>
<organism evidence="2 3">
    <name type="scientific">Cudoniella acicularis</name>
    <dbReference type="NCBI Taxonomy" id="354080"/>
    <lineage>
        <taxon>Eukaryota</taxon>
        <taxon>Fungi</taxon>
        <taxon>Dikarya</taxon>
        <taxon>Ascomycota</taxon>
        <taxon>Pezizomycotina</taxon>
        <taxon>Leotiomycetes</taxon>
        <taxon>Helotiales</taxon>
        <taxon>Tricladiaceae</taxon>
        <taxon>Cudoniella</taxon>
    </lineage>
</organism>
<dbReference type="SUPFAM" id="SSF54768">
    <property type="entry name" value="dsRNA-binding domain-like"/>
    <property type="match status" value="1"/>
</dbReference>